<organism evidence="2 3">
    <name type="scientific">Microthyrium microscopicum</name>
    <dbReference type="NCBI Taxonomy" id="703497"/>
    <lineage>
        <taxon>Eukaryota</taxon>
        <taxon>Fungi</taxon>
        <taxon>Dikarya</taxon>
        <taxon>Ascomycota</taxon>
        <taxon>Pezizomycotina</taxon>
        <taxon>Dothideomycetes</taxon>
        <taxon>Dothideomycetes incertae sedis</taxon>
        <taxon>Microthyriales</taxon>
        <taxon>Microthyriaceae</taxon>
        <taxon>Microthyrium</taxon>
    </lineage>
</organism>
<dbReference type="SUPFAM" id="SSF54768">
    <property type="entry name" value="dsRNA-binding domain-like"/>
    <property type="match status" value="1"/>
</dbReference>
<gene>
    <name evidence="2" type="ORF">BT63DRAFT_453939</name>
</gene>
<accession>A0A6A6UJ88</accession>
<evidence type="ECO:0000256" key="1">
    <source>
        <dbReference type="SAM" id="MobiDB-lite"/>
    </source>
</evidence>
<dbReference type="PANTHER" id="PTHR42030:SF1">
    <property type="entry name" value="DRBM DOMAIN-CONTAINING PROTEIN"/>
    <property type="match status" value="1"/>
</dbReference>
<keyword evidence="3" id="KW-1185">Reference proteome</keyword>
<evidence type="ECO:0008006" key="4">
    <source>
        <dbReference type="Google" id="ProtNLM"/>
    </source>
</evidence>
<protein>
    <recommendedName>
        <fullName evidence="4">DRBM domain-containing protein</fullName>
    </recommendedName>
</protein>
<dbReference type="OrthoDB" id="5418749at2759"/>
<feature type="compositionally biased region" description="Low complexity" evidence="1">
    <location>
        <begin position="98"/>
        <end position="126"/>
    </location>
</feature>
<dbReference type="PANTHER" id="PTHR42030">
    <property type="entry name" value="DRBM DOMAIN-CONTAINING PROTEIN"/>
    <property type="match status" value="1"/>
</dbReference>
<dbReference type="EMBL" id="MU004233">
    <property type="protein sequence ID" value="KAF2671543.1"/>
    <property type="molecule type" value="Genomic_DNA"/>
</dbReference>
<dbReference type="AlphaFoldDB" id="A0A6A6UJ88"/>
<dbReference type="Proteomes" id="UP000799302">
    <property type="component" value="Unassembled WGS sequence"/>
</dbReference>
<dbReference type="Gene3D" id="3.30.160.20">
    <property type="match status" value="1"/>
</dbReference>
<name>A0A6A6UJ88_9PEZI</name>
<feature type="region of interest" description="Disordered" evidence="1">
    <location>
        <begin position="91"/>
        <end position="132"/>
    </location>
</feature>
<reference evidence="2" key="1">
    <citation type="journal article" date="2020" name="Stud. Mycol.">
        <title>101 Dothideomycetes genomes: a test case for predicting lifestyles and emergence of pathogens.</title>
        <authorList>
            <person name="Haridas S."/>
            <person name="Albert R."/>
            <person name="Binder M."/>
            <person name="Bloem J."/>
            <person name="Labutti K."/>
            <person name="Salamov A."/>
            <person name="Andreopoulos B."/>
            <person name="Baker S."/>
            <person name="Barry K."/>
            <person name="Bills G."/>
            <person name="Bluhm B."/>
            <person name="Cannon C."/>
            <person name="Castanera R."/>
            <person name="Culley D."/>
            <person name="Daum C."/>
            <person name="Ezra D."/>
            <person name="Gonzalez J."/>
            <person name="Henrissat B."/>
            <person name="Kuo A."/>
            <person name="Liang C."/>
            <person name="Lipzen A."/>
            <person name="Lutzoni F."/>
            <person name="Magnuson J."/>
            <person name="Mondo S."/>
            <person name="Nolan M."/>
            <person name="Ohm R."/>
            <person name="Pangilinan J."/>
            <person name="Park H.-J."/>
            <person name="Ramirez L."/>
            <person name="Alfaro M."/>
            <person name="Sun H."/>
            <person name="Tritt A."/>
            <person name="Yoshinaga Y."/>
            <person name="Zwiers L.-H."/>
            <person name="Turgeon B."/>
            <person name="Goodwin S."/>
            <person name="Spatafora J."/>
            <person name="Crous P."/>
            <person name="Grigoriev I."/>
        </authorList>
    </citation>
    <scope>NUCLEOTIDE SEQUENCE</scope>
    <source>
        <strain evidence="2">CBS 115976</strain>
    </source>
</reference>
<proteinExistence type="predicted"/>
<evidence type="ECO:0000313" key="3">
    <source>
        <dbReference type="Proteomes" id="UP000799302"/>
    </source>
</evidence>
<dbReference type="CDD" id="cd00048">
    <property type="entry name" value="DSRM_SF"/>
    <property type="match status" value="1"/>
</dbReference>
<sequence length="132" mass="14911">MSDPSPSTQQQVDSDRRAIGPWQTWLEQFCGNNGLRPPVYSIASDRRGGRTAWSAAVEVNGAPYLARYWYDGNFITNAKEDAAQVALERLETPEQHQQHQASYQQQLAQTMAQQPPQSPNQQQQNNWPGQGR</sequence>
<evidence type="ECO:0000313" key="2">
    <source>
        <dbReference type="EMBL" id="KAF2671543.1"/>
    </source>
</evidence>